<accession>A0ABW4NDG5</accession>
<evidence type="ECO:0000256" key="2">
    <source>
        <dbReference type="ARBA" id="ARBA00022723"/>
    </source>
</evidence>
<dbReference type="InterPro" id="IPR051804">
    <property type="entry name" value="Carb_Metab_Reg_Kinase/Isom"/>
</dbReference>
<comment type="cofactor">
    <cofactor evidence="1">
        <name>Mg(2+)</name>
        <dbReference type="ChEBI" id="CHEBI:18420"/>
    </cofactor>
</comment>
<dbReference type="CDD" id="cd24067">
    <property type="entry name" value="ASKHA_NBD_ROK_BsFRK-like"/>
    <property type="match status" value="1"/>
</dbReference>
<name>A0ABW4NDG5_9SPHN</name>
<dbReference type="RefSeq" id="WP_380940213.1">
    <property type="nucleotide sequence ID" value="NZ_JBHUFC010000003.1"/>
</dbReference>
<keyword evidence="2" id="KW-0479">Metal-binding</keyword>
<evidence type="ECO:0000313" key="8">
    <source>
        <dbReference type="Proteomes" id="UP001597283"/>
    </source>
</evidence>
<dbReference type="PANTHER" id="PTHR42742:SF3">
    <property type="entry name" value="FRUCTOKINASE"/>
    <property type="match status" value="1"/>
</dbReference>
<evidence type="ECO:0000313" key="7">
    <source>
        <dbReference type="EMBL" id="MFD1787851.1"/>
    </source>
</evidence>
<dbReference type="Gene3D" id="3.30.420.40">
    <property type="match status" value="2"/>
</dbReference>
<evidence type="ECO:0000256" key="5">
    <source>
        <dbReference type="ARBA" id="ARBA00038887"/>
    </source>
</evidence>
<organism evidence="7 8">
    <name type="scientific">Sphingomonas floccifaciens</name>
    <dbReference type="NCBI Taxonomy" id="1844115"/>
    <lineage>
        <taxon>Bacteria</taxon>
        <taxon>Pseudomonadati</taxon>
        <taxon>Pseudomonadota</taxon>
        <taxon>Alphaproteobacteria</taxon>
        <taxon>Sphingomonadales</taxon>
        <taxon>Sphingomonadaceae</taxon>
        <taxon>Sphingomonas</taxon>
    </lineage>
</organism>
<comment type="catalytic activity">
    <reaction evidence="6">
        <text>D-fructose + ATP = D-fructose 6-phosphate + ADP + H(+)</text>
        <dbReference type="Rhea" id="RHEA:16125"/>
        <dbReference type="ChEBI" id="CHEBI:15378"/>
        <dbReference type="ChEBI" id="CHEBI:30616"/>
        <dbReference type="ChEBI" id="CHEBI:37721"/>
        <dbReference type="ChEBI" id="CHEBI:61527"/>
        <dbReference type="ChEBI" id="CHEBI:456216"/>
        <dbReference type="EC" id="2.7.1.4"/>
    </reaction>
</comment>
<reference evidence="8" key="1">
    <citation type="journal article" date="2019" name="Int. J. Syst. Evol. Microbiol.">
        <title>The Global Catalogue of Microorganisms (GCM) 10K type strain sequencing project: providing services to taxonomists for standard genome sequencing and annotation.</title>
        <authorList>
            <consortium name="The Broad Institute Genomics Platform"/>
            <consortium name="The Broad Institute Genome Sequencing Center for Infectious Disease"/>
            <person name="Wu L."/>
            <person name="Ma J."/>
        </authorList>
    </citation>
    <scope>NUCLEOTIDE SEQUENCE [LARGE SCALE GENOMIC DNA]</scope>
    <source>
        <strain evidence="8">Q85</strain>
    </source>
</reference>
<evidence type="ECO:0000256" key="1">
    <source>
        <dbReference type="ARBA" id="ARBA00001946"/>
    </source>
</evidence>
<comment type="caution">
    <text evidence="7">The sequence shown here is derived from an EMBL/GenBank/DDBJ whole genome shotgun (WGS) entry which is preliminary data.</text>
</comment>
<dbReference type="EC" id="2.7.1.4" evidence="5"/>
<gene>
    <name evidence="7" type="ORF">ACFSC3_09715</name>
</gene>
<dbReference type="PROSITE" id="PS01125">
    <property type="entry name" value="ROK"/>
    <property type="match status" value="1"/>
</dbReference>
<dbReference type="Pfam" id="PF00480">
    <property type="entry name" value="ROK"/>
    <property type="match status" value="1"/>
</dbReference>
<sequence length="344" mass="36207">MRRLSSLLTPAALAAGDFSWANMTEDMLLGAIEAGGTKFICGIADREGRIVAEARIPTTSPEETLGEASVFFAREIARLGQLSAFSIGSFGPLSLNPAKPDYGTITSTPKKGWQNIDLLGHFRRTIRAPMALDTDVNAAAVGELLFGSGQGLDTFCYVTVGTGIGVGLLIDGSPHGGANHPEAGHIKLPRAPGDEAFPGICPYHGDCLEGLACGPAIAARWGVAGETLPPDHPGWEMEAHYIAGLCATLTYVVRPDRIILGGGVMQSPTMYERVRRSLLAKLAGYDASMRALDMDEYIAAPTAGASAGLTGALALAYRTAVRQWPMHWTATINPPQPSLEAAHA</sequence>
<dbReference type="InterPro" id="IPR043129">
    <property type="entry name" value="ATPase_NBD"/>
</dbReference>
<protein>
    <recommendedName>
        <fullName evidence="5">fructokinase</fullName>
        <ecNumber evidence="5">2.7.1.4</ecNumber>
    </recommendedName>
</protein>
<dbReference type="PANTHER" id="PTHR42742">
    <property type="entry name" value="TRANSCRIPTIONAL REPRESSOR MPRA"/>
    <property type="match status" value="1"/>
</dbReference>
<keyword evidence="8" id="KW-1185">Reference proteome</keyword>
<evidence type="ECO:0000256" key="3">
    <source>
        <dbReference type="ARBA" id="ARBA00022833"/>
    </source>
</evidence>
<keyword evidence="3" id="KW-0862">Zinc</keyword>
<keyword evidence="4" id="KW-0460">Magnesium</keyword>
<proteinExistence type="predicted"/>
<dbReference type="InterPro" id="IPR000600">
    <property type="entry name" value="ROK"/>
</dbReference>
<evidence type="ECO:0000256" key="6">
    <source>
        <dbReference type="ARBA" id="ARBA00048451"/>
    </source>
</evidence>
<dbReference type="InterPro" id="IPR049874">
    <property type="entry name" value="ROK_cs"/>
</dbReference>
<dbReference type="Proteomes" id="UP001597283">
    <property type="component" value="Unassembled WGS sequence"/>
</dbReference>
<evidence type="ECO:0000256" key="4">
    <source>
        <dbReference type="ARBA" id="ARBA00022842"/>
    </source>
</evidence>
<dbReference type="EMBL" id="JBHUFC010000003">
    <property type="protein sequence ID" value="MFD1787851.1"/>
    <property type="molecule type" value="Genomic_DNA"/>
</dbReference>
<dbReference type="SUPFAM" id="SSF53067">
    <property type="entry name" value="Actin-like ATPase domain"/>
    <property type="match status" value="1"/>
</dbReference>